<evidence type="ECO:0000313" key="2">
    <source>
        <dbReference type="Proteomes" id="UP000333828"/>
    </source>
</evidence>
<dbReference type="Proteomes" id="UP000333828">
    <property type="component" value="Unassembled WGS sequence"/>
</dbReference>
<name>A0A5E4YFB0_9BURK</name>
<evidence type="ECO:0000313" key="1">
    <source>
        <dbReference type="EMBL" id="VVE47404.1"/>
    </source>
</evidence>
<sequence>MYSNTGMNARLSSADLEAVARVHTSLNSLPAPPPFATHLTVVTQRITAMRSTTIPPAHVNWRRQRSRIAGFPSFSIPLVLANREFTR</sequence>
<proteinExistence type="predicted"/>
<accession>A0A5E4YFB0</accession>
<gene>
    <name evidence="1" type="ORF">PIN31115_04464</name>
</gene>
<keyword evidence="2" id="KW-1185">Reference proteome</keyword>
<organism evidence="1 2">
    <name type="scientific">Pandoraea iniqua</name>
    <dbReference type="NCBI Taxonomy" id="2508288"/>
    <lineage>
        <taxon>Bacteria</taxon>
        <taxon>Pseudomonadati</taxon>
        <taxon>Pseudomonadota</taxon>
        <taxon>Betaproteobacteria</taxon>
        <taxon>Burkholderiales</taxon>
        <taxon>Burkholderiaceae</taxon>
        <taxon>Pandoraea</taxon>
    </lineage>
</organism>
<dbReference type="EMBL" id="CABPSI010000005">
    <property type="protein sequence ID" value="VVE47404.1"/>
    <property type="molecule type" value="Genomic_DNA"/>
</dbReference>
<dbReference type="AlphaFoldDB" id="A0A5E4YFB0"/>
<reference evidence="1 2" key="1">
    <citation type="submission" date="2019-08" db="EMBL/GenBank/DDBJ databases">
        <authorList>
            <person name="Peeters C."/>
        </authorList>
    </citation>
    <scope>NUCLEOTIDE SEQUENCE [LARGE SCALE GENOMIC DNA]</scope>
    <source>
        <strain evidence="1 2">LMG 31115</strain>
    </source>
</reference>
<protein>
    <submittedName>
        <fullName evidence="1">Uncharacterized protein</fullName>
    </submittedName>
</protein>